<dbReference type="GO" id="GO:0050609">
    <property type="term" value="F:phosphonate dehydrogenase activity"/>
    <property type="evidence" value="ECO:0007669"/>
    <property type="project" value="UniProtKB-EC"/>
</dbReference>
<dbReference type="PANTHER" id="PTHR10996">
    <property type="entry name" value="2-HYDROXYACID DEHYDROGENASE-RELATED"/>
    <property type="match status" value="1"/>
</dbReference>
<dbReference type="Pfam" id="PF00389">
    <property type="entry name" value="2-Hacid_dh"/>
    <property type="match status" value="1"/>
</dbReference>
<dbReference type="InterPro" id="IPR036291">
    <property type="entry name" value="NAD(P)-bd_dom_sf"/>
</dbReference>
<dbReference type="InterPro" id="IPR050223">
    <property type="entry name" value="D-isomer_2-hydroxyacid_DH"/>
</dbReference>
<comment type="caution">
    <text evidence="4">The sequence shown here is derived from an EMBL/GenBank/DDBJ whole genome shotgun (WGS) entry which is preliminary data.</text>
</comment>
<dbReference type="PANTHER" id="PTHR10996:SF283">
    <property type="entry name" value="GLYOXYLATE_HYDROXYPYRUVATE REDUCTASE B"/>
    <property type="match status" value="1"/>
</dbReference>
<dbReference type="InterPro" id="IPR006139">
    <property type="entry name" value="D-isomer_2_OHA_DH_cat_dom"/>
</dbReference>
<reference evidence="4" key="1">
    <citation type="submission" date="2019-08" db="EMBL/GenBank/DDBJ databases">
        <authorList>
            <person name="Kucharzyk K."/>
            <person name="Murdoch R.W."/>
            <person name="Higgins S."/>
            <person name="Loffler F."/>
        </authorList>
    </citation>
    <scope>NUCLEOTIDE SEQUENCE</scope>
</reference>
<dbReference type="InterPro" id="IPR029752">
    <property type="entry name" value="D-isomer_DH_CS1"/>
</dbReference>
<dbReference type="InterPro" id="IPR006140">
    <property type="entry name" value="D-isomer_DH_NAD-bd"/>
</dbReference>
<organism evidence="4">
    <name type="scientific">bioreactor metagenome</name>
    <dbReference type="NCBI Taxonomy" id="1076179"/>
    <lineage>
        <taxon>unclassified sequences</taxon>
        <taxon>metagenomes</taxon>
        <taxon>ecological metagenomes</taxon>
    </lineage>
</organism>
<feature type="domain" description="D-isomer specific 2-hydroxyacid dehydrogenase catalytic" evidence="2">
    <location>
        <begin position="7"/>
        <end position="325"/>
    </location>
</feature>
<dbReference type="GO" id="GO:0016618">
    <property type="term" value="F:hydroxypyruvate reductase [NAD(P)H] activity"/>
    <property type="evidence" value="ECO:0007669"/>
    <property type="project" value="TreeGrafter"/>
</dbReference>
<evidence type="ECO:0000259" key="2">
    <source>
        <dbReference type="Pfam" id="PF00389"/>
    </source>
</evidence>
<dbReference type="PROSITE" id="PS00671">
    <property type="entry name" value="D_2_HYDROXYACID_DH_3"/>
    <property type="match status" value="1"/>
</dbReference>
<dbReference type="GO" id="GO:0051287">
    <property type="term" value="F:NAD binding"/>
    <property type="evidence" value="ECO:0007669"/>
    <property type="project" value="InterPro"/>
</dbReference>
<accession>A0A645ACP1</accession>
<evidence type="ECO:0000313" key="4">
    <source>
        <dbReference type="EMBL" id="MPM50787.1"/>
    </source>
</evidence>
<dbReference type="EC" id="1.20.1.1" evidence="4"/>
<dbReference type="GO" id="GO:0030267">
    <property type="term" value="F:glyoxylate reductase (NADPH) activity"/>
    <property type="evidence" value="ECO:0007669"/>
    <property type="project" value="TreeGrafter"/>
</dbReference>
<feature type="domain" description="D-isomer specific 2-hydroxyacid dehydrogenase NAD-binding" evidence="3">
    <location>
        <begin position="109"/>
        <end position="295"/>
    </location>
</feature>
<evidence type="ECO:0000259" key="3">
    <source>
        <dbReference type="Pfam" id="PF02826"/>
    </source>
</evidence>
<dbReference type="SUPFAM" id="SSF51735">
    <property type="entry name" value="NAD(P)-binding Rossmann-fold domains"/>
    <property type="match status" value="1"/>
</dbReference>
<dbReference type="PROSITE" id="PS00065">
    <property type="entry name" value="D_2_HYDROXYACID_DH_1"/>
    <property type="match status" value="1"/>
</dbReference>
<gene>
    <name evidence="4" type="primary">ptxD_2</name>
    <name evidence="4" type="ORF">SDC9_97530</name>
</gene>
<dbReference type="Gene3D" id="3.40.50.720">
    <property type="entry name" value="NAD(P)-binding Rossmann-like Domain"/>
    <property type="match status" value="2"/>
</dbReference>
<name>A0A645ACP1_9ZZZZ</name>
<dbReference type="Pfam" id="PF02826">
    <property type="entry name" value="2-Hacid_dh_C"/>
    <property type="match status" value="1"/>
</dbReference>
<protein>
    <submittedName>
        <fullName evidence="4">Phosphonate dehydrogenase</fullName>
        <ecNumber evidence="4">1.20.1.1</ecNumber>
    </submittedName>
</protein>
<proteinExistence type="predicted"/>
<dbReference type="SUPFAM" id="SSF52283">
    <property type="entry name" value="Formate/glycerate dehydrogenase catalytic domain-like"/>
    <property type="match status" value="1"/>
</dbReference>
<evidence type="ECO:0000256" key="1">
    <source>
        <dbReference type="ARBA" id="ARBA00023002"/>
    </source>
</evidence>
<keyword evidence="1 4" id="KW-0560">Oxidoreductase</keyword>
<dbReference type="EMBL" id="VSSQ01013126">
    <property type="protein sequence ID" value="MPM50787.1"/>
    <property type="molecule type" value="Genomic_DNA"/>
</dbReference>
<dbReference type="InterPro" id="IPR029753">
    <property type="entry name" value="D-isomer_DH_CS"/>
</dbReference>
<dbReference type="GO" id="GO:0005829">
    <property type="term" value="C:cytosol"/>
    <property type="evidence" value="ECO:0007669"/>
    <property type="project" value="TreeGrafter"/>
</dbReference>
<sequence>MNRPKVFISNYMPASGLNAIKQYCDVDYNDGINLVKQEFINRAKEADALVIFMTDCIDAEVISKCPRLKVIASFGKGYDNIDVAECAKRNIVVTINPDNLTASTADLAIGLLLAACRNILISDQHIRCKDFDGWHPFNYLGTDFHHSTLGIIGFGAIGQAIARRAKGFDVKILYYDIEIKPEAEKSYAAEYVELPRLLAESDFVVLAVNLKSDSYHVLGANELNLLKKGSYLINVARGSLVDEQAVAVAIKDGILKGYAADVFEFEDRMFVNRPDYINDGLLTDIEKTVFTPHLGTGTIEARQILAVSTAKQLLAALRGEEPSGRIV</sequence>
<dbReference type="AlphaFoldDB" id="A0A645ACP1"/>